<keyword evidence="1" id="KW-0175">Coiled coil</keyword>
<dbReference type="EMBL" id="CP071709">
    <property type="protein sequence ID" value="QVY62535.1"/>
    <property type="molecule type" value="Genomic_DNA"/>
</dbReference>
<name>A0ABX8FET7_9BACI</name>
<organism evidence="2 3">
    <name type="scientific">Cytobacillus gottheilii</name>
    <dbReference type="NCBI Taxonomy" id="859144"/>
    <lineage>
        <taxon>Bacteria</taxon>
        <taxon>Bacillati</taxon>
        <taxon>Bacillota</taxon>
        <taxon>Bacilli</taxon>
        <taxon>Bacillales</taxon>
        <taxon>Bacillaceae</taxon>
        <taxon>Cytobacillus</taxon>
    </lineage>
</organism>
<dbReference type="Pfam" id="PF04229">
    <property type="entry name" value="GrpB"/>
    <property type="match status" value="1"/>
</dbReference>
<evidence type="ECO:0000256" key="1">
    <source>
        <dbReference type="SAM" id="Coils"/>
    </source>
</evidence>
<dbReference type="InterPro" id="IPR043519">
    <property type="entry name" value="NT_sf"/>
</dbReference>
<reference evidence="2 3" key="1">
    <citation type="submission" date="2021-03" db="EMBL/GenBank/DDBJ databases">
        <title>The first data on the complete genome of the tetrodotoxin-producing bacterium.</title>
        <authorList>
            <person name="Melnikova D.I."/>
            <person name="Nijland R."/>
            <person name="Magarlamov T.Y."/>
        </authorList>
    </citation>
    <scope>NUCLEOTIDE SEQUENCE [LARGE SCALE GENOMIC DNA]</scope>
    <source>
        <strain evidence="2 3">1839</strain>
    </source>
</reference>
<accession>A0ABX8FET7</accession>
<feature type="coiled-coil region" evidence="1">
    <location>
        <begin position="121"/>
        <end position="155"/>
    </location>
</feature>
<sequence>MLGLPKGEVFLVQWTEEWNKEFLSEKEKILNEVGDYIVEIHHIGSTAVKKLSAKPIIDIAVEINDFSVGENCVSPLEKIGYSYKGTNILPDRHYFSKGEPSTHQIHMYQSGNKFLQEQLKFRDYLRNNDKARIEYEELKYKLSELNNNNKHKYAEEKTQFVKSILEQI</sequence>
<protein>
    <submittedName>
        <fullName evidence="2">GrpB family protein</fullName>
    </submittedName>
</protein>
<dbReference type="SUPFAM" id="SSF81301">
    <property type="entry name" value="Nucleotidyltransferase"/>
    <property type="match status" value="1"/>
</dbReference>
<keyword evidence="3" id="KW-1185">Reference proteome</keyword>
<dbReference type="PANTHER" id="PTHR34822:SF1">
    <property type="entry name" value="GRPB FAMILY PROTEIN"/>
    <property type="match status" value="1"/>
</dbReference>
<dbReference type="InterPro" id="IPR007344">
    <property type="entry name" value="GrpB/CoaE"/>
</dbReference>
<dbReference type="PANTHER" id="PTHR34822">
    <property type="entry name" value="GRPB DOMAIN PROTEIN (AFU_ORTHOLOGUE AFUA_1G01530)"/>
    <property type="match status" value="1"/>
</dbReference>
<dbReference type="Proteomes" id="UP000679247">
    <property type="component" value="Chromosome"/>
</dbReference>
<evidence type="ECO:0000313" key="3">
    <source>
        <dbReference type="Proteomes" id="UP000679247"/>
    </source>
</evidence>
<proteinExistence type="predicted"/>
<evidence type="ECO:0000313" key="2">
    <source>
        <dbReference type="EMBL" id="QVY62535.1"/>
    </source>
</evidence>
<dbReference type="Gene3D" id="3.30.460.10">
    <property type="entry name" value="Beta Polymerase, domain 2"/>
    <property type="match status" value="1"/>
</dbReference>
<dbReference type="RefSeq" id="WP_214477986.1">
    <property type="nucleotide sequence ID" value="NZ_CP071709.1"/>
</dbReference>
<gene>
    <name evidence="2" type="ORF">J1899_05555</name>
</gene>